<feature type="transmembrane region" description="Helical" evidence="5">
    <location>
        <begin position="120"/>
        <end position="147"/>
    </location>
</feature>
<dbReference type="FunFam" id="1.20.1250.20:FF:000289">
    <property type="entry name" value="Acetyl-coenzyme A transporter 1"/>
    <property type="match status" value="1"/>
</dbReference>
<organism evidence="6 7">
    <name type="scientific">Kluyveromyces dobzhanskii CBS 2104</name>
    <dbReference type="NCBI Taxonomy" id="1427455"/>
    <lineage>
        <taxon>Eukaryota</taxon>
        <taxon>Fungi</taxon>
        <taxon>Dikarya</taxon>
        <taxon>Ascomycota</taxon>
        <taxon>Saccharomycotina</taxon>
        <taxon>Saccharomycetes</taxon>
        <taxon>Saccharomycetales</taxon>
        <taxon>Saccharomycetaceae</taxon>
        <taxon>Kluyveromyces</taxon>
    </lineage>
</organism>
<evidence type="ECO:0000256" key="4">
    <source>
        <dbReference type="ARBA" id="ARBA00023136"/>
    </source>
</evidence>
<evidence type="ECO:0000256" key="2">
    <source>
        <dbReference type="ARBA" id="ARBA00022692"/>
    </source>
</evidence>
<dbReference type="InterPro" id="IPR024371">
    <property type="entry name" value="AcetylCoA_trans_1-like"/>
</dbReference>
<reference evidence="6 7" key="1">
    <citation type="submission" date="2014-03" db="EMBL/GenBank/DDBJ databases">
        <title>The genome of Kluyveromyces dobzhanskii.</title>
        <authorList>
            <person name="Nystedt B."/>
            <person name="Astrom S."/>
        </authorList>
    </citation>
    <scope>NUCLEOTIDE SEQUENCE [LARGE SCALE GENOMIC DNA]</scope>
    <source>
        <strain evidence="6 7">CBS 2104</strain>
    </source>
</reference>
<keyword evidence="4 5" id="KW-0472">Membrane</keyword>
<accession>A0A0A8LCF4</accession>
<name>A0A0A8LCF4_9SACH</name>
<comment type="subcellular location">
    <subcellularLocation>
        <location evidence="1">Membrane</location>
        <topology evidence="1">Multi-pass membrane protein</topology>
    </subcellularLocation>
</comment>
<feature type="transmembrane region" description="Helical" evidence="5">
    <location>
        <begin position="12"/>
        <end position="37"/>
    </location>
</feature>
<dbReference type="EMBL" id="CCBQ010000045">
    <property type="protein sequence ID" value="CDO95763.1"/>
    <property type="molecule type" value="Genomic_DNA"/>
</dbReference>
<feature type="transmembrane region" description="Helical" evidence="5">
    <location>
        <begin position="43"/>
        <end position="61"/>
    </location>
</feature>
<keyword evidence="3 5" id="KW-1133">Transmembrane helix</keyword>
<feature type="transmembrane region" description="Helical" evidence="5">
    <location>
        <begin position="303"/>
        <end position="322"/>
    </location>
</feature>
<evidence type="ECO:0000313" key="6">
    <source>
        <dbReference type="EMBL" id="CDO95763.1"/>
    </source>
</evidence>
<feature type="transmembrane region" description="Helical" evidence="5">
    <location>
        <begin position="381"/>
        <end position="401"/>
    </location>
</feature>
<dbReference type="GO" id="GO:0008521">
    <property type="term" value="F:acetyl-CoA transmembrane transporter activity"/>
    <property type="evidence" value="ECO:0007669"/>
    <property type="project" value="InterPro"/>
</dbReference>
<evidence type="ECO:0000256" key="5">
    <source>
        <dbReference type="SAM" id="Phobius"/>
    </source>
</evidence>
<evidence type="ECO:0000313" key="7">
    <source>
        <dbReference type="Proteomes" id="UP000031516"/>
    </source>
</evidence>
<sequence>MLSLPPHDRKQFYLLVVLYLLQGIPVGLTFGTIPFILKSSQRQTSFVTIGLFSMATYPYSFKILWSPIVDSWYSRKIGRRRSWIIPVQFVTGITLLALGYCVSKDMILPKNVSDVDMKALTFVFLFLVFLCSTQDIAVDGWALNILCKESLSYASTAQTIGLNIGYFMSFTIFLSLSSDEFMQKYFHRDGLFGLASYLKSTGILYLAVTVYVILFTSENVPQETHSSIKKDDDEKMIEYQADERNSSESHDLINVYRLFIKVMKLPSVRTLAVVHLISKFAFQCNDAATNLKLLEKGLKREDLAITVLINFPFELLFGFYVARLSRTGNTFDNKIVRAITGDARVLTPWIIGFLGRLLAAVLGSVVVYMFPDDESEISTSFFLLILFQHLLGSFMSTFQFVSMCAFHTQVADPVIGGTYMTLLNTLSNLGGTWPRLLIMTMIDTFSEYKCDGLAITDGEVLSKAQCADIGGRVETIKDGYYITNLLCVVAGVIIFTSYLRPTAAKLCRVPLNQWKVSN</sequence>
<gene>
    <name evidence="6" type="ORF">KLDO_g3992</name>
</gene>
<dbReference type="Pfam" id="PF13000">
    <property type="entry name" value="Acatn"/>
    <property type="match status" value="1"/>
</dbReference>
<evidence type="ECO:0000256" key="1">
    <source>
        <dbReference type="ARBA" id="ARBA00004141"/>
    </source>
</evidence>
<feature type="transmembrane region" description="Helical" evidence="5">
    <location>
        <begin position="349"/>
        <end position="369"/>
    </location>
</feature>
<keyword evidence="7" id="KW-1185">Reference proteome</keyword>
<dbReference type="InterPro" id="IPR004752">
    <property type="entry name" value="AmpG_permease/AT-1"/>
</dbReference>
<dbReference type="Proteomes" id="UP000031516">
    <property type="component" value="Unassembled WGS sequence"/>
</dbReference>
<dbReference type="GO" id="GO:0035348">
    <property type="term" value="P:acetyl-CoA transmembrane transport"/>
    <property type="evidence" value="ECO:0007669"/>
    <property type="project" value="InterPro"/>
</dbReference>
<dbReference type="Gene3D" id="1.20.1250.20">
    <property type="entry name" value="MFS general substrate transporter like domains"/>
    <property type="match status" value="1"/>
</dbReference>
<dbReference type="OrthoDB" id="6415790at2759"/>
<comment type="caution">
    <text evidence="6">The sequence shown here is derived from an EMBL/GenBank/DDBJ whole genome shotgun (WGS) entry which is preliminary data.</text>
</comment>
<evidence type="ECO:0000256" key="3">
    <source>
        <dbReference type="ARBA" id="ARBA00022989"/>
    </source>
</evidence>
<protein>
    <submittedName>
        <fullName evidence="6">WGS project CCBQ000000000 data, contig 00015</fullName>
    </submittedName>
</protein>
<feature type="transmembrane region" description="Helical" evidence="5">
    <location>
        <begin position="197"/>
        <end position="216"/>
    </location>
</feature>
<dbReference type="PANTHER" id="PTHR12778">
    <property type="entry name" value="SOLUTE CARRIER FAMILY 33 ACETYL-COA TRANSPORTER -RELATED"/>
    <property type="match status" value="1"/>
</dbReference>
<dbReference type="GO" id="GO:0016020">
    <property type="term" value="C:membrane"/>
    <property type="evidence" value="ECO:0007669"/>
    <property type="project" value="UniProtKB-SubCell"/>
</dbReference>
<dbReference type="SUPFAM" id="SSF103473">
    <property type="entry name" value="MFS general substrate transporter"/>
    <property type="match status" value="1"/>
</dbReference>
<keyword evidence="2 5" id="KW-0812">Transmembrane</keyword>
<feature type="transmembrane region" description="Helical" evidence="5">
    <location>
        <begin position="82"/>
        <end position="100"/>
    </location>
</feature>
<dbReference type="PANTHER" id="PTHR12778:SF9">
    <property type="entry name" value="ACETYL-COENZYME A TRANSPORTER 1"/>
    <property type="match status" value="1"/>
</dbReference>
<feature type="transmembrane region" description="Helical" evidence="5">
    <location>
        <begin position="480"/>
        <end position="499"/>
    </location>
</feature>
<feature type="transmembrane region" description="Helical" evidence="5">
    <location>
        <begin position="159"/>
        <end position="177"/>
    </location>
</feature>
<dbReference type="AlphaFoldDB" id="A0A0A8LCF4"/>
<dbReference type="InterPro" id="IPR036259">
    <property type="entry name" value="MFS_trans_sf"/>
</dbReference>
<proteinExistence type="predicted"/>